<gene>
    <name evidence="3" type="ORF">MCOR_46261</name>
</gene>
<organism evidence="3 4">
    <name type="scientific">Mytilus coruscus</name>
    <name type="common">Sea mussel</name>
    <dbReference type="NCBI Taxonomy" id="42192"/>
    <lineage>
        <taxon>Eukaryota</taxon>
        <taxon>Metazoa</taxon>
        <taxon>Spiralia</taxon>
        <taxon>Lophotrochozoa</taxon>
        <taxon>Mollusca</taxon>
        <taxon>Bivalvia</taxon>
        <taxon>Autobranchia</taxon>
        <taxon>Pteriomorphia</taxon>
        <taxon>Mytilida</taxon>
        <taxon>Mytiloidea</taxon>
        <taxon>Mytilidae</taxon>
        <taxon>Mytilinae</taxon>
        <taxon>Mytilus</taxon>
    </lineage>
</organism>
<dbReference type="EMBL" id="CACVKT020008133">
    <property type="protein sequence ID" value="CAC5413366.1"/>
    <property type="molecule type" value="Genomic_DNA"/>
</dbReference>
<evidence type="ECO:0000313" key="3">
    <source>
        <dbReference type="EMBL" id="CAC5413366.1"/>
    </source>
</evidence>
<dbReference type="GO" id="GO:0003824">
    <property type="term" value="F:catalytic activity"/>
    <property type="evidence" value="ECO:0007669"/>
    <property type="project" value="InterPro"/>
</dbReference>
<dbReference type="Proteomes" id="UP000507470">
    <property type="component" value="Unassembled WGS sequence"/>
</dbReference>
<accession>A0A6J8DZT6</accession>
<dbReference type="Pfam" id="PF14529">
    <property type="entry name" value="Exo_endo_phos_2"/>
    <property type="match status" value="1"/>
</dbReference>
<dbReference type="PANTHER" id="PTHR33395">
    <property type="entry name" value="TRANSCRIPTASE, PUTATIVE-RELATED-RELATED"/>
    <property type="match status" value="1"/>
</dbReference>
<protein>
    <recommendedName>
        <fullName evidence="2">Endonuclease/exonuclease/phosphatase domain-containing protein</fullName>
    </recommendedName>
</protein>
<dbReference type="OrthoDB" id="10027367at2759"/>
<dbReference type="SUPFAM" id="SSF56219">
    <property type="entry name" value="DNase I-like"/>
    <property type="match status" value="1"/>
</dbReference>
<dbReference type="GO" id="GO:0031012">
    <property type="term" value="C:extracellular matrix"/>
    <property type="evidence" value="ECO:0007669"/>
    <property type="project" value="TreeGrafter"/>
</dbReference>
<dbReference type="AlphaFoldDB" id="A0A6J8DZT6"/>
<feature type="domain" description="Endonuclease/exonuclease/phosphatase" evidence="2">
    <location>
        <begin position="163"/>
        <end position="274"/>
    </location>
</feature>
<evidence type="ECO:0000259" key="2">
    <source>
        <dbReference type="Pfam" id="PF14529"/>
    </source>
</evidence>
<evidence type="ECO:0000256" key="1">
    <source>
        <dbReference type="SAM" id="MobiDB-lite"/>
    </source>
</evidence>
<evidence type="ECO:0000313" key="4">
    <source>
        <dbReference type="Proteomes" id="UP000507470"/>
    </source>
</evidence>
<name>A0A6J8DZT6_MYTCO</name>
<dbReference type="InterPro" id="IPR005135">
    <property type="entry name" value="Endo/exonuclease/phosphatase"/>
</dbReference>
<dbReference type="GO" id="GO:0061343">
    <property type="term" value="P:cell adhesion involved in heart morphogenesis"/>
    <property type="evidence" value="ECO:0007669"/>
    <property type="project" value="TreeGrafter"/>
</dbReference>
<feature type="compositionally biased region" description="Basic residues" evidence="1">
    <location>
        <begin position="45"/>
        <end position="56"/>
    </location>
</feature>
<dbReference type="PANTHER" id="PTHR33395:SF22">
    <property type="entry name" value="REVERSE TRANSCRIPTASE DOMAIN-CONTAINING PROTEIN"/>
    <property type="match status" value="1"/>
</dbReference>
<proteinExistence type="predicted"/>
<feature type="region of interest" description="Disordered" evidence="1">
    <location>
        <begin position="27"/>
        <end position="57"/>
    </location>
</feature>
<dbReference type="Gene3D" id="3.60.10.10">
    <property type="entry name" value="Endonuclease/exonuclease/phosphatase"/>
    <property type="match status" value="1"/>
</dbReference>
<dbReference type="GO" id="GO:0007508">
    <property type="term" value="P:larval heart development"/>
    <property type="evidence" value="ECO:0007669"/>
    <property type="project" value="TreeGrafter"/>
</dbReference>
<dbReference type="InterPro" id="IPR036691">
    <property type="entry name" value="Endo/exonu/phosph_ase_sf"/>
</dbReference>
<reference evidence="3 4" key="1">
    <citation type="submission" date="2020-06" db="EMBL/GenBank/DDBJ databases">
        <authorList>
            <person name="Li R."/>
            <person name="Bekaert M."/>
        </authorList>
    </citation>
    <scope>NUCLEOTIDE SEQUENCE [LARGE SCALE GENOMIC DNA]</scope>
    <source>
        <strain evidence="4">wild</strain>
    </source>
</reference>
<feature type="compositionally biased region" description="Low complexity" evidence="1">
    <location>
        <begin position="30"/>
        <end position="44"/>
    </location>
</feature>
<keyword evidence="4" id="KW-1185">Reference proteome</keyword>
<sequence length="555" mass="63136">MPNFSSSLFESFIIDSTYNSFQSLSSCEASISSPGPPAYSSSPKQKSKKDKQKQNKKGNNTKIVVVNFQSIKNKKEELLNMIDTSNPEIILGTETWLRPDILSSEIFPPQYSVYRKDRTDGYGGVLIAVRDIIISEELHVPIQWDTESLYIRVTTPDSKSIIVGCLYRPPSSDITYMDKMSNTAEEIFKENNSSILWLGGDLNLPDIDWTSNSVSGNQYSTQINNRFVDMVNNCCLDQVVTFPTRGSATLDIFLTNRPSLVNRCKPIPGIGDHDIVFIDSNAIAMHPKPTQRKIYIWKRADIEKMKAEALELSKIFHGLYNAQSSISEMREFIKSGLKNIQDKNVPSKMSSTRFHQPWINGTIKRITRRKKKAFKKARTTKSTKDLKRYKTIKKSSQKECKKAYSTYIHVIISPEQKSNPKKFWSFIKNKRCENGGVAPLRNTDGLTYSDNKMKANILNNQFSSVFNSNEDKTTIKKMKTNPYPHMENITIWENGIHKLLSNLNIHKASGPDEISTRLLKSIAPEISPILTTFFKPQSTKAHYHLIGKCKRSTNI</sequence>